<accession>A0AAD7SA03</accession>
<evidence type="ECO:0000313" key="2">
    <source>
        <dbReference type="Proteomes" id="UP001221898"/>
    </source>
</evidence>
<comment type="caution">
    <text evidence="1">The sequence shown here is derived from an EMBL/GenBank/DDBJ whole genome shotgun (WGS) entry which is preliminary data.</text>
</comment>
<sequence>MPYPLHPPPLVLWKTISLVPEATAEGMLRTGVAVETPDRLSDRYACRSWCCESGRCRTTARTRLFHNTRVAPCHCQRDARITGDDNHSACAD</sequence>
<evidence type="ECO:0000313" key="1">
    <source>
        <dbReference type="EMBL" id="KAJ8398588.1"/>
    </source>
</evidence>
<proteinExistence type="predicted"/>
<reference evidence="1" key="1">
    <citation type="journal article" date="2023" name="Science">
        <title>Genome structures resolve the early diversification of teleost fishes.</title>
        <authorList>
            <person name="Parey E."/>
            <person name="Louis A."/>
            <person name="Montfort J."/>
            <person name="Bouchez O."/>
            <person name="Roques C."/>
            <person name="Iampietro C."/>
            <person name="Lluch J."/>
            <person name="Castinel A."/>
            <person name="Donnadieu C."/>
            <person name="Desvignes T."/>
            <person name="Floi Bucao C."/>
            <person name="Jouanno E."/>
            <person name="Wen M."/>
            <person name="Mejri S."/>
            <person name="Dirks R."/>
            <person name="Jansen H."/>
            <person name="Henkel C."/>
            <person name="Chen W.J."/>
            <person name="Zahm M."/>
            <person name="Cabau C."/>
            <person name="Klopp C."/>
            <person name="Thompson A.W."/>
            <person name="Robinson-Rechavi M."/>
            <person name="Braasch I."/>
            <person name="Lecointre G."/>
            <person name="Bobe J."/>
            <person name="Postlethwait J.H."/>
            <person name="Berthelot C."/>
            <person name="Roest Crollius H."/>
            <person name="Guiguen Y."/>
        </authorList>
    </citation>
    <scope>NUCLEOTIDE SEQUENCE</scope>
    <source>
        <strain evidence="1">NC1722</strain>
    </source>
</reference>
<dbReference type="AlphaFoldDB" id="A0AAD7SA03"/>
<dbReference type="EMBL" id="JAINUG010000089">
    <property type="protein sequence ID" value="KAJ8398588.1"/>
    <property type="molecule type" value="Genomic_DNA"/>
</dbReference>
<organism evidence="1 2">
    <name type="scientific">Aldrovandia affinis</name>
    <dbReference type="NCBI Taxonomy" id="143900"/>
    <lineage>
        <taxon>Eukaryota</taxon>
        <taxon>Metazoa</taxon>
        <taxon>Chordata</taxon>
        <taxon>Craniata</taxon>
        <taxon>Vertebrata</taxon>
        <taxon>Euteleostomi</taxon>
        <taxon>Actinopterygii</taxon>
        <taxon>Neopterygii</taxon>
        <taxon>Teleostei</taxon>
        <taxon>Notacanthiformes</taxon>
        <taxon>Halosauridae</taxon>
        <taxon>Aldrovandia</taxon>
    </lineage>
</organism>
<name>A0AAD7SA03_9TELE</name>
<dbReference type="Proteomes" id="UP001221898">
    <property type="component" value="Unassembled WGS sequence"/>
</dbReference>
<gene>
    <name evidence="1" type="ORF">AAFF_G00421160</name>
</gene>
<protein>
    <submittedName>
        <fullName evidence="1">Uncharacterized protein</fullName>
    </submittedName>
</protein>
<keyword evidence="2" id="KW-1185">Reference proteome</keyword>